<accession>A0ABW1DL05</accession>
<keyword evidence="2" id="KW-1185">Reference proteome</keyword>
<name>A0ABW1DL05_9DEIO</name>
<evidence type="ECO:0000313" key="1">
    <source>
        <dbReference type="EMBL" id="MFC5849413.1"/>
    </source>
</evidence>
<proteinExistence type="predicted"/>
<reference evidence="2" key="1">
    <citation type="journal article" date="2019" name="Int. J. Syst. Evol. Microbiol.">
        <title>The Global Catalogue of Microorganisms (GCM) 10K type strain sequencing project: providing services to taxonomists for standard genome sequencing and annotation.</title>
        <authorList>
            <consortium name="The Broad Institute Genomics Platform"/>
            <consortium name="The Broad Institute Genome Sequencing Center for Infectious Disease"/>
            <person name="Wu L."/>
            <person name="Ma J."/>
        </authorList>
    </citation>
    <scope>NUCLEOTIDE SEQUENCE [LARGE SCALE GENOMIC DNA]</scope>
    <source>
        <strain evidence="2">CGMCC 1.15053</strain>
    </source>
</reference>
<protein>
    <submittedName>
        <fullName evidence="1">Uncharacterized protein</fullName>
    </submittedName>
</protein>
<evidence type="ECO:0000313" key="2">
    <source>
        <dbReference type="Proteomes" id="UP001595979"/>
    </source>
</evidence>
<dbReference type="Proteomes" id="UP001595979">
    <property type="component" value="Unassembled WGS sequence"/>
</dbReference>
<dbReference type="RefSeq" id="WP_380050530.1">
    <property type="nucleotide sequence ID" value="NZ_JBHSOH010000020.1"/>
</dbReference>
<sequence>MDAVSQERSGGVVCLTREELAAGRPVSREVAFAPEYLETATDEELAARIVTSMRPVVTRLGRWEPESWRLTRTGRTDACGNRWVILTLIPQAK</sequence>
<gene>
    <name evidence="1" type="ORF">ACFPQ6_13960</name>
</gene>
<organism evidence="1 2">
    <name type="scientific">Deinococcus petrolearius</name>
    <dbReference type="NCBI Taxonomy" id="1751295"/>
    <lineage>
        <taxon>Bacteria</taxon>
        <taxon>Thermotogati</taxon>
        <taxon>Deinococcota</taxon>
        <taxon>Deinococci</taxon>
        <taxon>Deinococcales</taxon>
        <taxon>Deinococcaceae</taxon>
        <taxon>Deinococcus</taxon>
    </lineage>
</organism>
<comment type="caution">
    <text evidence="1">The sequence shown here is derived from an EMBL/GenBank/DDBJ whole genome shotgun (WGS) entry which is preliminary data.</text>
</comment>
<dbReference type="EMBL" id="JBHSOH010000020">
    <property type="protein sequence ID" value="MFC5849413.1"/>
    <property type="molecule type" value="Genomic_DNA"/>
</dbReference>